<dbReference type="Proteomes" id="UP000608579">
    <property type="component" value="Unassembled WGS sequence"/>
</dbReference>
<name>A0A833EB13_CALS0</name>
<evidence type="ECO:0000313" key="1">
    <source>
        <dbReference type="EMBL" id="HIQ30225.1"/>
    </source>
</evidence>
<accession>A0A833EB13</accession>
<proteinExistence type="predicted"/>
<evidence type="ECO:0000313" key="2">
    <source>
        <dbReference type="Proteomes" id="UP000608579"/>
    </source>
</evidence>
<dbReference type="InterPro" id="IPR032836">
    <property type="entry name" value="DsrE2-like"/>
</dbReference>
<dbReference type="PANTHER" id="PTHR34655">
    <property type="entry name" value="CONSERVED WITHIN P. AEROPHILUM"/>
    <property type="match status" value="1"/>
</dbReference>
<protein>
    <submittedName>
        <fullName evidence="1">Peroxiredoxin family protein</fullName>
    </submittedName>
</protein>
<dbReference type="InterPro" id="IPR027396">
    <property type="entry name" value="DsrEFH-like"/>
</dbReference>
<comment type="caution">
    <text evidence="1">The sequence shown here is derived from an EMBL/GenBank/DDBJ whole genome shotgun (WGS) entry which is preliminary data.</text>
</comment>
<reference evidence="1" key="1">
    <citation type="journal article" date="2020" name="ISME J.">
        <title>Gammaproteobacteria mediating utilization of methyl-, sulfur- and petroleum organic compounds in deep ocean hydrothermal plumes.</title>
        <authorList>
            <person name="Zhou Z."/>
            <person name="Liu Y."/>
            <person name="Pan J."/>
            <person name="Cron B.R."/>
            <person name="Toner B.M."/>
            <person name="Anantharaman K."/>
            <person name="Breier J.A."/>
            <person name="Dick G.J."/>
            <person name="Li M."/>
        </authorList>
    </citation>
    <scope>NUCLEOTIDE SEQUENCE</scope>
    <source>
        <strain evidence="1">SZUA-1515</strain>
    </source>
</reference>
<dbReference type="Pfam" id="PF13686">
    <property type="entry name" value="DrsE_2"/>
    <property type="match status" value="1"/>
</dbReference>
<sequence>MQRVEKLAIILSKGTLDMVYPAFMLATTAAALGKEVHIFLTFWGLNVVSKKGIKKIKLSPVGNPALPMPNILGILPGMTELVTRMIKKKVEKVKLPSIEELIKTAKENGVKLHACSTTMDVMGIKKEDLIPEVDDIVGAATFLELSEGATTLFI</sequence>
<dbReference type="Gene3D" id="3.40.1260.10">
    <property type="entry name" value="DsrEFH-like"/>
    <property type="match status" value="1"/>
</dbReference>
<dbReference type="PANTHER" id="PTHR34655:SF2">
    <property type="entry name" value="PEROXIREDOXIN FAMILY PROTEIN"/>
    <property type="match status" value="1"/>
</dbReference>
<gene>
    <name evidence="1" type="ORF">EYH45_06650</name>
</gene>
<dbReference type="SUPFAM" id="SSF75169">
    <property type="entry name" value="DsrEFH-like"/>
    <property type="match status" value="1"/>
</dbReference>
<organism evidence="1 2">
    <name type="scientific">Caldiarchaeum subterraneum</name>
    <dbReference type="NCBI Taxonomy" id="311458"/>
    <lineage>
        <taxon>Archaea</taxon>
        <taxon>Nitrososphaerota</taxon>
        <taxon>Candidatus Caldarchaeales</taxon>
        <taxon>Candidatus Caldarchaeaceae</taxon>
        <taxon>Candidatus Caldarchaeum</taxon>
    </lineage>
</organism>
<dbReference type="EMBL" id="DQVM01000126">
    <property type="protein sequence ID" value="HIQ30225.1"/>
    <property type="molecule type" value="Genomic_DNA"/>
</dbReference>
<dbReference type="AlphaFoldDB" id="A0A833EB13"/>